<dbReference type="InterPro" id="IPR001753">
    <property type="entry name" value="Enoyl-CoA_hydra/iso"/>
</dbReference>
<protein>
    <recommendedName>
        <fullName evidence="2">Benzoyl-CoA-dihydrodiol lyase</fullName>
    </recommendedName>
</protein>
<sequence length="595" mass="65263">MTAPSTVNAFLPAPVLIRLIKSFQNGPGDMADSGSAASQQTSVFVDFATSPGQYKHWRLSIDGRVARLSLDVREDQPFFPGYDLKLNSYDLGVDIELYDAVQRLRFEHPEVGAVVITSAKDRVFCAGANIKMLGQSAHGFKVNFCKFTNETRNSMEDASAYSGQTYICAINGPAAGGGYELALACDHILLIDDGSSTVSLPELPLLAVLPGTGGLTRLVDKRNVRHDHADFLCTTSEGIRGSRALEWRLVDQLSPRSTFDQAATETAMKKAEKSDRPETAHGIELTPLNRQIDADRVTYEHVKIELDRELGVAHILIEGPSEPPPSTDEDIHDAGDKFWPLAVARQLDDAILHLRLNESEAGTWVFRTRGDNSQVAAYDGLLLEHSTDWLVREITLYLKRTLKRLDVSSRSLVTLIEPGSCFTGTLLELALAADRCYMLDGEFEDDANCPDTPAAVRPTGMNLGPLTMVNGITRLEGRFLGQPEAIDAIRKESGNDLEAEAALTLGLVTFIPDDIDWEDEVRLALEERASFSPDALTGMEASLRFGGPETMESKIFGRLSAWQNWIFQRPNASGDQGALQLYGTGAKTRFDKGRV</sequence>
<dbReference type="InterPro" id="IPR029045">
    <property type="entry name" value="ClpP/crotonase-like_dom_sf"/>
</dbReference>
<dbReference type="EMBL" id="UINC01001460">
    <property type="protein sequence ID" value="SUZ81229.1"/>
    <property type="molecule type" value="Genomic_DNA"/>
</dbReference>
<dbReference type="AlphaFoldDB" id="A0A381QRR3"/>
<dbReference type="SUPFAM" id="SSF52096">
    <property type="entry name" value="ClpP/crotonase"/>
    <property type="match status" value="2"/>
</dbReference>
<dbReference type="PANTHER" id="PTHR11941">
    <property type="entry name" value="ENOYL-COA HYDRATASE-RELATED"/>
    <property type="match status" value="1"/>
</dbReference>
<gene>
    <name evidence="1" type="ORF">METZ01_LOCUS34083</name>
</gene>
<dbReference type="GO" id="GO:0006635">
    <property type="term" value="P:fatty acid beta-oxidation"/>
    <property type="evidence" value="ECO:0007669"/>
    <property type="project" value="TreeGrafter"/>
</dbReference>
<evidence type="ECO:0000313" key="1">
    <source>
        <dbReference type="EMBL" id="SUZ81229.1"/>
    </source>
</evidence>
<proteinExistence type="predicted"/>
<organism evidence="1">
    <name type="scientific">marine metagenome</name>
    <dbReference type="NCBI Taxonomy" id="408172"/>
    <lineage>
        <taxon>unclassified sequences</taxon>
        <taxon>metagenomes</taxon>
        <taxon>ecological metagenomes</taxon>
    </lineage>
</organism>
<accession>A0A381QRR3</accession>
<dbReference type="Pfam" id="PF00378">
    <property type="entry name" value="ECH_1"/>
    <property type="match status" value="1"/>
</dbReference>
<reference evidence="1" key="1">
    <citation type="submission" date="2018-05" db="EMBL/GenBank/DDBJ databases">
        <authorList>
            <person name="Lanie J.A."/>
            <person name="Ng W.-L."/>
            <person name="Kazmierczak K.M."/>
            <person name="Andrzejewski T.M."/>
            <person name="Davidsen T.M."/>
            <person name="Wayne K.J."/>
            <person name="Tettelin H."/>
            <person name="Glass J.I."/>
            <person name="Rusch D."/>
            <person name="Podicherti R."/>
            <person name="Tsui H.-C.T."/>
            <person name="Winkler M.E."/>
        </authorList>
    </citation>
    <scope>NUCLEOTIDE SEQUENCE</scope>
</reference>
<dbReference type="CDD" id="cd06558">
    <property type="entry name" value="crotonase-like"/>
    <property type="match status" value="1"/>
</dbReference>
<dbReference type="GO" id="GO:0016829">
    <property type="term" value="F:lyase activity"/>
    <property type="evidence" value="ECO:0007669"/>
    <property type="project" value="InterPro"/>
</dbReference>
<dbReference type="PANTHER" id="PTHR11941:SF54">
    <property type="entry name" value="ENOYL-COA HYDRATASE, MITOCHONDRIAL"/>
    <property type="match status" value="1"/>
</dbReference>
<evidence type="ECO:0008006" key="2">
    <source>
        <dbReference type="Google" id="ProtNLM"/>
    </source>
</evidence>
<dbReference type="NCBIfam" id="TIGR03222">
    <property type="entry name" value="benzo_boxC"/>
    <property type="match status" value="1"/>
</dbReference>
<dbReference type="InterPro" id="IPR017633">
    <property type="entry name" value="Benz-CoA_dihydrodiol_lyase"/>
</dbReference>
<dbReference type="Gene3D" id="3.90.226.10">
    <property type="entry name" value="2-enoyl-CoA Hydratase, Chain A, domain 1"/>
    <property type="match status" value="2"/>
</dbReference>
<name>A0A381QRR3_9ZZZZ</name>